<gene>
    <name evidence="16" type="ORF">THAOC_12772</name>
</gene>
<evidence type="ECO:0000313" key="17">
    <source>
        <dbReference type="Proteomes" id="UP000266841"/>
    </source>
</evidence>
<dbReference type="GO" id="GO:0006511">
    <property type="term" value="P:ubiquitin-dependent protein catabolic process"/>
    <property type="evidence" value="ECO:0007669"/>
    <property type="project" value="TreeGrafter"/>
</dbReference>
<evidence type="ECO:0000256" key="5">
    <source>
        <dbReference type="ARBA" id="ARBA00022692"/>
    </source>
</evidence>
<evidence type="ECO:0000256" key="13">
    <source>
        <dbReference type="SAM" id="MobiDB-lite"/>
    </source>
</evidence>
<keyword evidence="10 14" id="KW-1133">Transmembrane helix</keyword>
<feature type="compositionally biased region" description="Polar residues" evidence="13">
    <location>
        <begin position="10"/>
        <end position="20"/>
    </location>
</feature>
<comment type="subcellular location">
    <subcellularLocation>
        <location evidence="2">Membrane</location>
        <topology evidence="2">Multi-pass membrane protein</topology>
    </subcellularLocation>
</comment>
<organism evidence="16 17">
    <name type="scientific">Thalassiosira oceanica</name>
    <name type="common">Marine diatom</name>
    <dbReference type="NCBI Taxonomy" id="159749"/>
    <lineage>
        <taxon>Eukaryota</taxon>
        <taxon>Sar</taxon>
        <taxon>Stramenopiles</taxon>
        <taxon>Ochrophyta</taxon>
        <taxon>Bacillariophyta</taxon>
        <taxon>Coscinodiscophyceae</taxon>
        <taxon>Thalassiosirophycidae</taxon>
        <taxon>Thalassiosirales</taxon>
        <taxon>Thalassiosiraceae</taxon>
        <taxon>Thalassiosira</taxon>
    </lineage>
</organism>
<evidence type="ECO:0000256" key="7">
    <source>
        <dbReference type="ARBA" id="ARBA00022771"/>
    </source>
</evidence>
<feature type="transmembrane region" description="Helical" evidence="14">
    <location>
        <begin position="113"/>
        <end position="132"/>
    </location>
</feature>
<keyword evidence="6" id="KW-0479">Metal-binding</keyword>
<feature type="transmembrane region" description="Helical" evidence="14">
    <location>
        <begin position="259"/>
        <end position="283"/>
    </location>
</feature>
<evidence type="ECO:0000313" key="16">
    <source>
        <dbReference type="EMBL" id="EJK66315.1"/>
    </source>
</evidence>
<dbReference type="eggNOG" id="KOG0800">
    <property type="taxonomic scope" value="Eukaryota"/>
</dbReference>
<feature type="transmembrane region" description="Helical" evidence="14">
    <location>
        <begin position="81"/>
        <end position="101"/>
    </location>
</feature>
<reference evidence="16 17" key="1">
    <citation type="journal article" date="2012" name="Genome Biol.">
        <title>Genome and low-iron response of an oceanic diatom adapted to chronic iron limitation.</title>
        <authorList>
            <person name="Lommer M."/>
            <person name="Specht M."/>
            <person name="Roy A.S."/>
            <person name="Kraemer L."/>
            <person name="Andreson R."/>
            <person name="Gutowska M.A."/>
            <person name="Wolf J."/>
            <person name="Bergner S.V."/>
            <person name="Schilhabel M.B."/>
            <person name="Klostermeier U.C."/>
            <person name="Beiko R.G."/>
            <person name="Rosenstiel P."/>
            <person name="Hippler M."/>
            <person name="Laroche J."/>
        </authorList>
    </citation>
    <scope>NUCLEOTIDE SEQUENCE [LARGE SCALE GENOMIC DNA]</scope>
    <source>
        <strain evidence="16 17">CCMP1005</strain>
    </source>
</reference>
<keyword evidence="5 14" id="KW-0812">Transmembrane</keyword>
<comment type="catalytic activity">
    <reaction evidence="1">
        <text>S-ubiquitinyl-[E2 ubiquitin-conjugating enzyme]-L-cysteine + [acceptor protein]-L-lysine = [E2 ubiquitin-conjugating enzyme]-L-cysteine + N(6)-ubiquitinyl-[acceptor protein]-L-lysine.</text>
        <dbReference type="EC" id="2.3.2.27"/>
    </reaction>
</comment>
<feature type="domain" description="RING-type" evidence="15">
    <location>
        <begin position="375"/>
        <end position="425"/>
    </location>
</feature>
<evidence type="ECO:0000256" key="6">
    <source>
        <dbReference type="ARBA" id="ARBA00022723"/>
    </source>
</evidence>
<evidence type="ECO:0000256" key="14">
    <source>
        <dbReference type="SAM" id="Phobius"/>
    </source>
</evidence>
<keyword evidence="7 12" id="KW-0863">Zinc-finger</keyword>
<keyword evidence="8" id="KW-0833">Ubl conjugation pathway</keyword>
<dbReference type="GO" id="GO:0016020">
    <property type="term" value="C:membrane"/>
    <property type="evidence" value="ECO:0007669"/>
    <property type="project" value="UniProtKB-SubCell"/>
</dbReference>
<dbReference type="PANTHER" id="PTHR45977">
    <property type="entry name" value="TARGET OF ERK KINASE MPK-1"/>
    <property type="match status" value="1"/>
</dbReference>
<dbReference type="OrthoDB" id="48923at2759"/>
<feature type="region of interest" description="Disordered" evidence="13">
    <location>
        <begin position="154"/>
        <end position="208"/>
    </location>
</feature>
<dbReference type="InterPro" id="IPR013083">
    <property type="entry name" value="Znf_RING/FYVE/PHD"/>
</dbReference>
<name>K0SLX1_THAOC</name>
<keyword evidence="9" id="KW-0862">Zinc</keyword>
<evidence type="ECO:0000256" key="1">
    <source>
        <dbReference type="ARBA" id="ARBA00000900"/>
    </source>
</evidence>
<sequence>MRGDLAGPQMKQSGAASTSEYECERVRTRHFSARSGARHFGPRICVSESESPESRRTAGWAQARPVSMILIWTADGGPLQYVGLVFFLIQVAAPQLLSFSIRADGTIELSNGLLITCALAFLLMVFCICKYAQFIGEWYWGWVGDQVSQQQRQPVGVDAGGNSSRGAAAGTGTREDPIVIDGDDPGNNNGAASQGGVDPASGGAATSPPRTLGSIWRNLSATLSPGHFILALGLALPLALTTPLLISELSSQGVGTGSLFSNGVLHITSLALIAHGCMAIAAYRVMRGFSLNGVPDYPGNRRLRRRKLTVAEIADIVRKVPVEEFVSEDDYGSCSVTKLKRMLANRCKSQASEHCVERDDLIREIKKARHFHSECSICAEEFVEGDVLRVTKCQHEFHLHCFDKWVYTFATPSRPRTNPTCPFCKSEITA</sequence>
<dbReference type="GO" id="GO:0016567">
    <property type="term" value="P:protein ubiquitination"/>
    <property type="evidence" value="ECO:0007669"/>
    <property type="project" value="TreeGrafter"/>
</dbReference>
<feature type="compositionally biased region" description="Low complexity" evidence="13">
    <location>
        <begin position="160"/>
        <end position="172"/>
    </location>
</feature>
<feature type="transmembrane region" description="Helical" evidence="14">
    <location>
        <begin position="227"/>
        <end position="247"/>
    </location>
</feature>
<dbReference type="PROSITE" id="PS50089">
    <property type="entry name" value="ZF_RING_2"/>
    <property type="match status" value="1"/>
</dbReference>
<evidence type="ECO:0000256" key="8">
    <source>
        <dbReference type="ARBA" id="ARBA00022786"/>
    </source>
</evidence>
<dbReference type="GO" id="GO:0061630">
    <property type="term" value="F:ubiquitin protein ligase activity"/>
    <property type="evidence" value="ECO:0007669"/>
    <property type="project" value="UniProtKB-EC"/>
</dbReference>
<proteinExistence type="predicted"/>
<feature type="region of interest" description="Disordered" evidence="13">
    <location>
        <begin position="1"/>
        <end position="21"/>
    </location>
</feature>
<dbReference type="AlphaFoldDB" id="K0SLX1"/>
<dbReference type="GO" id="GO:0008270">
    <property type="term" value="F:zinc ion binding"/>
    <property type="evidence" value="ECO:0007669"/>
    <property type="project" value="UniProtKB-KW"/>
</dbReference>
<accession>K0SLX1</accession>
<comment type="caution">
    <text evidence="16">The sequence shown here is derived from an EMBL/GenBank/DDBJ whole genome shotgun (WGS) entry which is preliminary data.</text>
</comment>
<dbReference type="PANTHER" id="PTHR45977:SF4">
    <property type="entry name" value="RING-TYPE DOMAIN-CONTAINING PROTEIN"/>
    <property type="match status" value="1"/>
</dbReference>
<dbReference type="Proteomes" id="UP000266841">
    <property type="component" value="Unassembled WGS sequence"/>
</dbReference>
<evidence type="ECO:0000256" key="10">
    <source>
        <dbReference type="ARBA" id="ARBA00022989"/>
    </source>
</evidence>
<evidence type="ECO:0000256" key="2">
    <source>
        <dbReference type="ARBA" id="ARBA00004141"/>
    </source>
</evidence>
<dbReference type="EMBL" id="AGNL01015083">
    <property type="protein sequence ID" value="EJK66315.1"/>
    <property type="molecule type" value="Genomic_DNA"/>
</dbReference>
<evidence type="ECO:0000256" key="9">
    <source>
        <dbReference type="ARBA" id="ARBA00022833"/>
    </source>
</evidence>
<keyword evidence="4" id="KW-0808">Transferase</keyword>
<evidence type="ECO:0000256" key="12">
    <source>
        <dbReference type="PROSITE-ProRule" id="PRU00175"/>
    </source>
</evidence>
<evidence type="ECO:0000256" key="11">
    <source>
        <dbReference type="ARBA" id="ARBA00023136"/>
    </source>
</evidence>
<dbReference type="SMART" id="SM00184">
    <property type="entry name" value="RING"/>
    <property type="match status" value="1"/>
</dbReference>
<evidence type="ECO:0000256" key="4">
    <source>
        <dbReference type="ARBA" id="ARBA00022679"/>
    </source>
</evidence>
<dbReference type="Gene3D" id="3.30.40.10">
    <property type="entry name" value="Zinc/RING finger domain, C3HC4 (zinc finger)"/>
    <property type="match status" value="1"/>
</dbReference>
<protein>
    <recommendedName>
        <fullName evidence="3">RING-type E3 ubiquitin transferase</fullName>
        <ecNumber evidence="3">2.3.2.27</ecNumber>
    </recommendedName>
</protein>
<dbReference type="SUPFAM" id="SSF57850">
    <property type="entry name" value="RING/U-box"/>
    <property type="match status" value="1"/>
</dbReference>
<dbReference type="EC" id="2.3.2.27" evidence="3"/>
<keyword evidence="11 14" id="KW-0472">Membrane</keyword>
<evidence type="ECO:0000256" key="3">
    <source>
        <dbReference type="ARBA" id="ARBA00012483"/>
    </source>
</evidence>
<dbReference type="InterPro" id="IPR001841">
    <property type="entry name" value="Znf_RING"/>
</dbReference>
<evidence type="ECO:0000259" key="15">
    <source>
        <dbReference type="PROSITE" id="PS50089"/>
    </source>
</evidence>
<keyword evidence="17" id="KW-1185">Reference proteome</keyword>
<dbReference type="Pfam" id="PF17123">
    <property type="entry name" value="zf-RING_11"/>
    <property type="match status" value="1"/>
</dbReference>